<dbReference type="GO" id="GO:0003690">
    <property type="term" value="F:double-stranded DNA binding"/>
    <property type="evidence" value="ECO:0007669"/>
    <property type="project" value="TreeGrafter"/>
</dbReference>
<dbReference type="InterPro" id="IPR040501">
    <property type="entry name" value="TFA2_Winged_2"/>
</dbReference>
<dbReference type="GO" id="GO:0006281">
    <property type="term" value="P:DNA repair"/>
    <property type="evidence" value="ECO:0007669"/>
    <property type="project" value="UniProtKB-KW"/>
</dbReference>
<feature type="binding site" evidence="10">
    <location>
        <position position="334"/>
    </location>
    <ligand>
        <name>substrate</name>
    </ligand>
</feature>
<name>A0AAF0EBS3_9BASI</name>
<evidence type="ECO:0000256" key="9">
    <source>
        <dbReference type="PIRSR" id="PIRSR610347-1"/>
    </source>
</evidence>
<dbReference type="GO" id="GO:0006367">
    <property type="term" value="P:transcription initiation at RNA polymerase II promoter"/>
    <property type="evidence" value="ECO:0007669"/>
    <property type="project" value="InterPro"/>
</dbReference>
<comment type="subcellular location">
    <subcellularLocation>
        <location evidence="1">Nucleus</location>
    </subcellularLocation>
</comment>
<dbReference type="Pfam" id="PF02186">
    <property type="entry name" value="TFIIE_beta"/>
    <property type="match status" value="1"/>
</dbReference>
<feature type="active site" description="Proton donor/acceptor" evidence="9">
    <location>
        <position position="332"/>
    </location>
</feature>
<feature type="compositionally biased region" description="Polar residues" evidence="11">
    <location>
        <begin position="648"/>
        <end position="658"/>
    </location>
</feature>
<dbReference type="AlphaFoldDB" id="A0AAF0EBS3"/>
<evidence type="ECO:0000256" key="1">
    <source>
        <dbReference type="ARBA" id="ARBA00004123"/>
    </source>
</evidence>
<dbReference type="InterPro" id="IPR010347">
    <property type="entry name" value="Tdp1"/>
</dbReference>
<dbReference type="Gene3D" id="3.30.870.10">
    <property type="entry name" value="Endonuclease Chain A"/>
    <property type="match status" value="2"/>
</dbReference>
<dbReference type="InterPro" id="IPR003166">
    <property type="entry name" value="TFIIE_bsu_DNA-bd"/>
</dbReference>
<accession>A0AAF0EBS3</accession>
<gene>
    <name evidence="13" type="ORF">MEQU1_001292</name>
</gene>
<evidence type="ECO:0000256" key="10">
    <source>
        <dbReference type="PIRSR" id="PIRSR610347-2"/>
    </source>
</evidence>
<keyword evidence="6" id="KW-0269">Exonuclease</keyword>
<feature type="region of interest" description="Disordered" evidence="11">
    <location>
        <begin position="648"/>
        <end position="673"/>
    </location>
</feature>
<dbReference type="GO" id="GO:0004527">
    <property type="term" value="F:exonuclease activity"/>
    <property type="evidence" value="ECO:0007669"/>
    <property type="project" value="UniProtKB-KW"/>
</dbReference>
<reference evidence="13" key="1">
    <citation type="submission" date="2023-03" db="EMBL/GenBank/DDBJ databases">
        <title>Mating type loci evolution in Malassezia.</title>
        <authorList>
            <person name="Coelho M.A."/>
        </authorList>
    </citation>
    <scope>NUCLEOTIDE SEQUENCE</scope>
    <source>
        <strain evidence="13">CBS 12830</strain>
    </source>
</reference>
<keyword evidence="3" id="KW-0540">Nuclease</keyword>
<dbReference type="GO" id="GO:0003697">
    <property type="term" value="F:single-stranded DNA binding"/>
    <property type="evidence" value="ECO:0007669"/>
    <property type="project" value="TreeGrafter"/>
</dbReference>
<proteinExistence type="inferred from homology"/>
<evidence type="ECO:0000256" key="3">
    <source>
        <dbReference type="ARBA" id="ARBA00022722"/>
    </source>
</evidence>
<dbReference type="PANTHER" id="PTHR12415:SF0">
    <property type="entry name" value="TYROSYL-DNA PHOSPHODIESTERASE 1"/>
    <property type="match status" value="1"/>
</dbReference>
<dbReference type="PROSITE" id="PS51351">
    <property type="entry name" value="TFIIE_BETA_C"/>
    <property type="match status" value="1"/>
</dbReference>
<keyword evidence="5" id="KW-0378">Hydrolase</keyword>
<sequence>MSNASRYTPPEPVERFWTGAIKATYNRYARASRAGTKLEQLLAPTTRTDPHGLQRVLLTSYDVDIDWIESLFPTSVPVTFIGHSPPDDGAPLPGFYASDTMPHWEMGVPRKPHARALQHIKLILLFYKTHARIIISSGNLTPLDWSRYENLERVLTSLSVPTTHPVMRALATYKYDHATAHIVASWPLAPVARGWSEMEQVGLGRLAHLVRSWNLAMPATTYIEAQGSSLAAYDRRWLEQFHLVATGADRSVLPLPSRRGDGPSPEWVRVTGQDGWPPVRILFPTQRYVEQVSVEGPRGGGCFFGRADEFSKRSLRHLYAQPVSHRGHILMHAKSILVVSEDQPEQGWVYMGSHNFTRAAWGTLSGTRAEPTLSLSNWELGIAMPLSLLDGASHPMDAVPYRRPVQAYGPGDAPWDVRTLPAYTTLTPSNLALAEGEVYSQPANTGVGVHESTQLVAAIDALKRTTHPVRMEDFALVHGLHALMDTKSNLFERFKQHPKVRYDEKTDLWSYKPDYEVHSPADIIALLRSKYYHPSALNSASAAAGMRLGELRESYPQAREVVEELANEQPVENRQILVLRGKRDGAIKYVFWNPIQGEFVRPIDEGMCRTLTIAEFKELWHSMKAPDVVDLATDLENEGLSATQMVDTTPKATASTTHAQRGKKGKRGAAPRKFKLQNTHLKGVDLSQDFVKPN</sequence>
<dbReference type="PANTHER" id="PTHR12415">
    <property type="entry name" value="TYROSYL-DNA PHOSPHODIESTERASE 1"/>
    <property type="match status" value="1"/>
</dbReference>
<protein>
    <recommendedName>
        <fullName evidence="12">TFIIE beta domain-containing protein</fullName>
    </recommendedName>
</protein>
<dbReference type="Proteomes" id="UP001214415">
    <property type="component" value="Chromosome 2"/>
</dbReference>
<dbReference type="Pfam" id="PF06087">
    <property type="entry name" value="Tyr-DNA_phospho"/>
    <property type="match status" value="2"/>
</dbReference>
<dbReference type="CDD" id="cd09123">
    <property type="entry name" value="PLDc_Tdp1_2"/>
    <property type="match status" value="1"/>
</dbReference>
<keyword evidence="7" id="KW-0234">DNA repair</keyword>
<evidence type="ECO:0000256" key="8">
    <source>
        <dbReference type="ARBA" id="ARBA00023242"/>
    </source>
</evidence>
<dbReference type="EMBL" id="CP119901">
    <property type="protein sequence ID" value="WFD22618.1"/>
    <property type="molecule type" value="Genomic_DNA"/>
</dbReference>
<keyword evidence="8" id="KW-0539">Nucleus</keyword>
<dbReference type="Pfam" id="PF18121">
    <property type="entry name" value="TFA2_Winged_2"/>
    <property type="match status" value="1"/>
</dbReference>
<feature type="domain" description="TFIIE beta" evidence="12">
    <location>
        <begin position="439"/>
        <end position="518"/>
    </location>
</feature>
<evidence type="ECO:0000256" key="7">
    <source>
        <dbReference type="ARBA" id="ARBA00023204"/>
    </source>
</evidence>
<evidence type="ECO:0000256" key="11">
    <source>
        <dbReference type="SAM" id="MobiDB-lite"/>
    </source>
</evidence>
<keyword evidence="4" id="KW-0227">DNA damage</keyword>
<feature type="compositionally biased region" description="Basic residues" evidence="11">
    <location>
        <begin position="660"/>
        <end position="673"/>
    </location>
</feature>
<organism evidence="13 14">
    <name type="scientific">Malassezia equina</name>
    <dbReference type="NCBI Taxonomy" id="1381935"/>
    <lineage>
        <taxon>Eukaryota</taxon>
        <taxon>Fungi</taxon>
        <taxon>Dikarya</taxon>
        <taxon>Basidiomycota</taxon>
        <taxon>Ustilaginomycotina</taxon>
        <taxon>Malasseziomycetes</taxon>
        <taxon>Malasseziales</taxon>
        <taxon>Malasseziaceae</taxon>
        <taxon>Malassezia</taxon>
    </lineage>
</organism>
<evidence type="ECO:0000256" key="5">
    <source>
        <dbReference type="ARBA" id="ARBA00022801"/>
    </source>
</evidence>
<comment type="similarity">
    <text evidence="2">Belongs to the tyrosyl-DNA phosphodiesterase family.</text>
</comment>
<evidence type="ECO:0000256" key="2">
    <source>
        <dbReference type="ARBA" id="ARBA00010205"/>
    </source>
</evidence>
<dbReference type="SUPFAM" id="SSF56024">
    <property type="entry name" value="Phospholipase D/nuclease"/>
    <property type="match status" value="2"/>
</dbReference>
<dbReference type="GO" id="GO:0017005">
    <property type="term" value="F:3'-tyrosyl-DNA phosphodiesterase activity"/>
    <property type="evidence" value="ECO:0007669"/>
    <property type="project" value="TreeGrafter"/>
</dbReference>
<keyword evidence="14" id="KW-1185">Reference proteome</keyword>
<evidence type="ECO:0000313" key="13">
    <source>
        <dbReference type="EMBL" id="WFD22618.1"/>
    </source>
</evidence>
<evidence type="ECO:0000313" key="14">
    <source>
        <dbReference type="Proteomes" id="UP001214415"/>
    </source>
</evidence>
<evidence type="ECO:0000259" key="12">
    <source>
        <dbReference type="PROSITE" id="PS51351"/>
    </source>
</evidence>
<dbReference type="GO" id="GO:0005634">
    <property type="term" value="C:nucleus"/>
    <property type="evidence" value="ECO:0007669"/>
    <property type="project" value="UniProtKB-SubCell"/>
</dbReference>
<evidence type="ECO:0000256" key="4">
    <source>
        <dbReference type="ARBA" id="ARBA00022763"/>
    </source>
</evidence>
<evidence type="ECO:0000256" key="6">
    <source>
        <dbReference type="ARBA" id="ARBA00022839"/>
    </source>
</evidence>